<organism evidence="7 8">
    <name type="scientific">Nicotiana sylvestris</name>
    <name type="common">Wood tobacco</name>
    <name type="synonym">South American tobacco</name>
    <dbReference type="NCBI Taxonomy" id="4096"/>
    <lineage>
        <taxon>Eukaryota</taxon>
        <taxon>Viridiplantae</taxon>
        <taxon>Streptophyta</taxon>
        <taxon>Embryophyta</taxon>
        <taxon>Tracheophyta</taxon>
        <taxon>Spermatophyta</taxon>
        <taxon>Magnoliopsida</taxon>
        <taxon>eudicotyledons</taxon>
        <taxon>Gunneridae</taxon>
        <taxon>Pentapetalae</taxon>
        <taxon>asterids</taxon>
        <taxon>lamiids</taxon>
        <taxon>Solanales</taxon>
        <taxon>Solanaceae</taxon>
        <taxon>Nicotianoideae</taxon>
        <taxon>Nicotianeae</taxon>
        <taxon>Nicotiana</taxon>
    </lineage>
</organism>
<evidence type="ECO:0000259" key="6">
    <source>
        <dbReference type="PROSITE" id="PS50843"/>
    </source>
</evidence>
<keyword evidence="7" id="KW-1185">Reference proteome</keyword>
<evidence type="ECO:0000259" key="5">
    <source>
        <dbReference type="PROSITE" id="PS50842"/>
    </source>
</evidence>
<dbReference type="Gene3D" id="2.40.40.10">
    <property type="entry name" value="RlpA-like domain"/>
    <property type="match status" value="1"/>
</dbReference>
<reference evidence="7" key="1">
    <citation type="journal article" date="2013" name="Genome Biol.">
        <title>Reference genomes and transcriptomes of Nicotiana sylvestris and Nicotiana tomentosiformis.</title>
        <authorList>
            <person name="Sierro N."/>
            <person name="Battey J.N."/>
            <person name="Ouadi S."/>
            <person name="Bovet L."/>
            <person name="Goepfert S."/>
            <person name="Bakaher N."/>
            <person name="Peitsch M.C."/>
            <person name="Ivanov N.V."/>
        </authorList>
    </citation>
    <scope>NUCLEOTIDE SEQUENCE [LARGE SCALE GENOMIC DNA]</scope>
</reference>
<dbReference type="AlphaFoldDB" id="A0A1U7W712"/>
<dbReference type="Gene3D" id="2.60.40.760">
    <property type="entry name" value="Expansin, cellulose-binding-like domain"/>
    <property type="match status" value="1"/>
</dbReference>
<feature type="domain" description="Expansin-like EG45" evidence="5">
    <location>
        <begin position="63"/>
        <end position="173"/>
    </location>
</feature>
<accession>A0A1U7W712</accession>
<dbReference type="SMART" id="SM00837">
    <property type="entry name" value="DPBB_1"/>
    <property type="match status" value="1"/>
</dbReference>
<dbReference type="eggNOG" id="ENOG502SMJS">
    <property type="taxonomic scope" value="Eukaryota"/>
</dbReference>
<dbReference type="InterPro" id="IPR036908">
    <property type="entry name" value="RlpA-like_sf"/>
</dbReference>
<keyword evidence="2" id="KW-0964">Secreted</keyword>
<dbReference type="InterPro" id="IPR007112">
    <property type="entry name" value="Expansin/allergen_DPBB_dom"/>
</dbReference>
<dbReference type="GO" id="GO:0005576">
    <property type="term" value="C:extracellular region"/>
    <property type="evidence" value="ECO:0007669"/>
    <property type="project" value="UniProtKB-SubCell"/>
</dbReference>
<evidence type="ECO:0000256" key="4">
    <source>
        <dbReference type="SAM" id="SignalP"/>
    </source>
</evidence>
<dbReference type="OrthoDB" id="406505at2759"/>
<evidence type="ECO:0000313" key="8">
    <source>
        <dbReference type="RefSeq" id="XP_009774408.1"/>
    </source>
</evidence>
<reference evidence="8" key="2">
    <citation type="submission" date="2025-08" db="UniProtKB">
        <authorList>
            <consortium name="RefSeq"/>
        </authorList>
    </citation>
    <scope>IDENTIFICATION</scope>
    <source>
        <tissue evidence="8">Leaf</tissue>
    </source>
</reference>
<dbReference type="GO" id="GO:0009653">
    <property type="term" value="P:anatomical structure morphogenesis"/>
    <property type="evidence" value="ECO:0007669"/>
    <property type="project" value="UniProtKB-ARBA"/>
</dbReference>
<dbReference type="GeneID" id="104224449"/>
<dbReference type="CDD" id="cd22275">
    <property type="entry name" value="DPBB_EXPB_N"/>
    <property type="match status" value="1"/>
</dbReference>
<gene>
    <name evidence="8" type="primary">LOC104224449</name>
</gene>
<dbReference type="InterPro" id="IPR007118">
    <property type="entry name" value="Expan_Lol_pI"/>
</dbReference>
<evidence type="ECO:0000256" key="2">
    <source>
        <dbReference type="ARBA" id="ARBA00022525"/>
    </source>
</evidence>
<dbReference type="PROSITE" id="PS50842">
    <property type="entry name" value="EXPANSIN_EG45"/>
    <property type="match status" value="1"/>
</dbReference>
<dbReference type="PANTHER" id="PTHR31692">
    <property type="entry name" value="EXPANSIN-B3"/>
    <property type="match status" value="1"/>
</dbReference>
<dbReference type="RefSeq" id="XP_009774408.1">
    <property type="nucleotide sequence ID" value="XM_009776106.1"/>
</dbReference>
<dbReference type="InterPro" id="IPR005795">
    <property type="entry name" value="LolPI"/>
</dbReference>
<comment type="subcellular location">
    <subcellularLocation>
        <location evidence="1">Secreted</location>
    </subcellularLocation>
</comment>
<dbReference type="PRINTS" id="PR00829">
    <property type="entry name" value="LOLP1ALLERGN"/>
</dbReference>
<dbReference type="SUPFAM" id="SSF50685">
    <property type="entry name" value="Barwin-like endoglucanases"/>
    <property type="match status" value="1"/>
</dbReference>
<dbReference type="Proteomes" id="UP000189701">
    <property type="component" value="Unplaced"/>
</dbReference>
<evidence type="ECO:0000313" key="7">
    <source>
        <dbReference type="Proteomes" id="UP000189701"/>
    </source>
</evidence>
<dbReference type="InterPro" id="IPR036749">
    <property type="entry name" value="Expansin_CBD_sf"/>
</dbReference>
<protein>
    <submittedName>
        <fullName evidence="8">Expansin-B4-like</fullName>
    </submittedName>
</protein>
<dbReference type="PRINTS" id="PR01225">
    <property type="entry name" value="EXPANSNFAMLY"/>
</dbReference>
<sequence>MSYPSIPQYSFYLFTILAIFSLLLKTCTSVPSKLVNVSMAETDPLLPAVATWYEDPAGAGSDGGACGYGNDVRNPPFSAMVSAGNSNLFKGGKGCGACYQVICKENLACSEVPITVTITDECPGTCGDGAPFHFDLSGTAFGALAKPGQADLFRGAGIINIGYKRVSCNYPQTTVTFKIDAGSNPSYFSCVIEFENGDGDLDLVELRPSGSDQWLPMKQSWGANWKIDLVPPQVIAPFSIRLTPLDSKKTLIAENVIPVDWAPGKSYRSLVNF</sequence>
<feature type="signal peptide" evidence="4">
    <location>
        <begin position="1"/>
        <end position="29"/>
    </location>
</feature>
<dbReference type="KEGG" id="nsy:104224449"/>
<dbReference type="PANTHER" id="PTHR31692:SF56">
    <property type="entry name" value="EXPANSIN-B2-RELATED"/>
    <property type="match status" value="1"/>
</dbReference>
<keyword evidence="4" id="KW-0732">Signal</keyword>
<comment type="similarity">
    <text evidence="3">Belongs to the expansin family.</text>
</comment>
<dbReference type="InterPro" id="IPR007117">
    <property type="entry name" value="Expansin_CBD"/>
</dbReference>
<dbReference type="InterPro" id="IPR009009">
    <property type="entry name" value="RlpA-like_DPBB"/>
</dbReference>
<feature type="chain" id="PRO_5010559683" evidence="4">
    <location>
        <begin position="30"/>
        <end position="273"/>
    </location>
</feature>
<evidence type="ECO:0000256" key="1">
    <source>
        <dbReference type="ARBA" id="ARBA00004613"/>
    </source>
</evidence>
<dbReference type="Pfam" id="PF03330">
    <property type="entry name" value="DPBB_1"/>
    <property type="match status" value="1"/>
</dbReference>
<feature type="domain" description="Expansin-like CBD" evidence="6">
    <location>
        <begin position="186"/>
        <end position="269"/>
    </location>
</feature>
<dbReference type="PROSITE" id="PS50843">
    <property type="entry name" value="EXPANSIN_CBD"/>
    <property type="match status" value="1"/>
</dbReference>
<evidence type="ECO:0000256" key="3">
    <source>
        <dbReference type="RuleBase" id="RU003460"/>
    </source>
</evidence>
<name>A0A1U7W712_NICSY</name>
<dbReference type="SUPFAM" id="SSF49590">
    <property type="entry name" value="PHL pollen allergen"/>
    <property type="match status" value="1"/>
</dbReference>
<proteinExistence type="inferred from homology"/>
<dbReference type="Pfam" id="PF01357">
    <property type="entry name" value="Expansin_C"/>
    <property type="match status" value="1"/>
</dbReference>